<sequence length="32" mass="3535">MNSQVSFMYPPGQLNAGGNSYANHLLRKPKTL</sequence>
<proteinExistence type="predicted"/>
<name>A0AAU8GSW6_9VIRU</name>
<evidence type="ECO:0000313" key="1">
    <source>
        <dbReference type="EMBL" id="XCH45165.1"/>
    </source>
</evidence>
<protein>
    <submittedName>
        <fullName evidence="1">Uncharacterized protein</fullName>
    </submittedName>
</protein>
<accession>A0AAU8GSW6</accession>
<dbReference type="EMBL" id="PP931174">
    <property type="protein sequence ID" value="XCH45165.1"/>
    <property type="molecule type" value="Genomic_DNA"/>
</dbReference>
<reference evidence="1" key="1">
    <citation type="submission" date="2024-06" db="EMBL/GenBank/DDBJ databases">
        <authorList>
            <person name="Ashkenazi R."/>
            <person name="Lipszyc R.R."/>
            <person name="Braunstein R."/>
            <person name="Yerushalmy O."/>
            <person name="Alkalay-Oren S."/>
            <person name="Coppenhagn-Glazer S."/>
            <person name="Hazan R."/>
        </authorList>
    </citation>
    <scope>NUCLEOTIDE SEQUENCE</scope>
</reference>
<organism evidence="1">
    <name type="scientific">Mammaliicoccus phage MSShimriz1</name>
    <dbReference type="NCBI Taxonomy" id="3230127"/>
    <lineage>
        <taxon>Viruses</taxon>
    </lineage>
</organism>